<sequence>MLSPKYNKDDKTSWIDHIVCTTESEFVDNIKKDASKWNCGDHLALNETLITASSNGKQAEIKDEPKNNSMKKNEEEQIKFQGNLIERVDKLKYLGVWIDGNITSKTHLNKRIPSFTIAFHQLKKCGIINKNVTTEIKLCFYIRNKTYTRPLLYYGIENQVLNKTQLITLQRLESSFIKAMFLIGKKTRSTILIRACKIETVNELKNKTKVNFANKLLQFETTAMLISELNQVDKFIWLDKKSLFNELEELTGDHLEFGPIVVEGLRMINNTRLMIRENMKNPQIQEVKAPLSLTGKTRKETLHKLLEIKF</sequence>
<dbReference type="AlphaFoldDB" id="A0A813XBE3"/>
<organism evidence="1 2">
    <name type="scientific">Brachionus calyciflorus</name>
    <dbReference type="NCBI Taxonomy" id="104777"/>
    <lineage>
        <taxon>Eukaryota</taxon>
        <taxon>Metazoa</taxon>
        <taxon>Spiralia</taxon>
        <taxon>Gnathifera</taxon>
        <taxon>Rotifera</taxon>
        <taxon>Eurotatoria</taxon>
        <taxon>Monogononta</taxon>
        <taxon>Pseudotrocha</taxon>
        <taxon>Ploima</taxon>
        <taxon>Brachionidae</taxon>
        <taxon>Brachionus</taxon>
    </lineage>
</organism>
<keyword evidence="2" id="KW-1185">Reference proteome</keyword>
<reference evidence="1" key="1">
    <citation type="submission" date="2021-02" db="EMBL/GenBank/DDBJ databases">
        <authorList>
            <person name="Nowell W R."/>
        </authorList>
    </citation>
    <scope>NUCLEOTIDE SEQUENCE</scope>
    <source>
        <strain evidence="1">Ploen Becks lab</strain>
    </source>
</reference>
<gene>
    <name evidence="1" type="ORF">OXX778_LOCUS9609</name>
</gene>
<evidence type="ECO:0000313" key="1">
    <source>
        <dbReference type="EMBL" id="CAF0864453.1"/>
    </source>
</evidence>
<name>A0A813XBE3_9BILA</name>
<accession>A0A813XBE3</accession>
<proteinExistence type="predicted"/>
<dbReference type="EMBL" id="CAJNOC010001433">
    <property type="protein sequence ID" value="CAF0864453.1"/>
    <property type="molecule type" value="Genomic_DNA"/>
</dbReference>
<comment type="caution">
    <text evidence="1">The sequence shown here is derived from an EMBL/GenBank/DDBJ whole genome shotgun (WGS) entry which is preliminary data.</text>
</comment>
<dbReference type="OrthoDB" id="10210991at2759"/>
<protein>
    <submittedName>
        <fullName evidence="1">Uncharacterized protein</fullName>
    </submittedName>
</protein>
<dbReference type="Proteomes" id="UP000663879">
    <property type="component" value="Unassembled WGS sequence"/>
</dbReference>
<evidence type="ECO:0000313" key="2">
    <source>
        <dbReference type="Proteomes" id="UP000663879"/>
    </source>
</evidence>